<evidence type="ECO:0000256" key="13">
    <source>
        <dbReference type="ARBA" id="ARBA00030934"/>
    </source>
</evidence>
<evidence type="ECO:0000313" key="16">
    <source>
        <dbReference type="EMBL" id="TYO68122.1"/>
    </source>
</evidence>
<dbReference type="GO" id="GO:0046872">
    <property type="term" value="F:metal ion binding"/>
    <property type="evidence" value="ECO:0007669"/>
    <property type="project" value="UniProtKB-KW"/>
</dbReference>
<evidence type="ECO:0000256" key="15">
    <source>
        <dbReference type="SAM" id="Phobius"/>
    </source>
</evidence>
<keyword evidence="4" id="KW-0813">Transport</keyword>
<dbReference type="InterPro" id="IPR003457">
    <property type="entry name" value="Transprt_MerT"/>
</dbReference>
<dbReference type="GO" id="GO:0015097">
    <property type="term" value="F:mercury ion transmembrane transporter activity"/>
    <property type="evidence" value="ECO:0007669"/>
    <property type="project" value="InterPro"/>
</dbReference>
<keyword evidence="7" id="KW-0997">Cell inner membrane</keyword>
<evidence type="ECO:0000256" key="6">
    <source>
        <dbReference type="ARBA" id="ARBA00022475"/>
    </source>
</evidence>
<name>A0A5S4YVZ8_9BRAD</name>
<dbReference type="RefSeq" id="WP_148737392.1">
    <property type="nucleotide sequence ID" value="NZ_VSTH01000013.1"/>
</dbReference>
<dbReference type="PROSITE" id="PS51257">
    <property type="entry name" value="PROKAR_LIPOPROTEIN"/>
    <property type="match status" value="1"/>
</dbReference>
<dbReference type="Pfam" id="PF02411">
    <property type="entry name" value="MerT"/>
    <property type="match status" value="1"/>
</dbReference>
<keyword evidence="6" id="KW-1003">Cell membrane</keyword>
<keyword evidence="12 15" id="KW-0472">Membrane</keyword>
<keyword evidence="17" id="KW-1185">Reference proteome</keyword>
<dbReference type="Proteomes" id="UP000324797">
    <property type="component" value="Unassembled WGS sequence"/>
</dbReference>
<evidence type="ECO:0000256" key="7">
    <source>
        <dbReference type="ARBA" id="ARBA00022519"/>
    </source>
</evidence>
<feature type="transmembrane region" description="Helical" evidence="15">
    <location>
        <begin position="20"/>
        <end position="52"/>
    </location>
</feature>
<comment type="function">
    <text evidence="14">Involved in mercury resistance. Probably transfers a mercuric ion from the periplasmic Hg(2+)-binding protein MerP to the cytoplasmic mercuric reductase MerA.</text>
</comment>
<feature type="transmembrane region" description="Helical" evidence="15">
    <location>
        <begin position="101"/>
        <end position="120"/>
    </location>
</feature>
<evidence type="ECO:0000256" key="1">
    <source>
        <dbReference type="ARBA" id="ARBA00004429"/>
    </source>
</evidence>
<evidence type="ECO:0000256" key="11">
    <source>
        <dbReference type="ARBA" id="ARBA00022989"/>
    </source>
</evidence>
<evidence type="ECO:0000313" key="17">
    <source>
        <dbReference type="Proteomes" id="UP000324797"/>
    </source>
</evidence>
<evidence type="ECO:0000256" key="12">
    <source>
        <dbReference type="ARBA" id="ARBA00023136"/>
    </source>
</evidence>
<organism evidence="16 17">
    <name type="scientific">Bradyrhizobium hipponense</name>
    <dbReference type="NCBI Taxonomy" id="2605638"/>
    <lineage>
        <taxon>Bacteria</taxon>
        <taxon>Pseudomonadati</taxon>
        <taxon>Pseudomonadota</taxon>
        <taxon>Alphaproteobacteria</taxon>
        <taxon>Hyphomicrobiales</taxon>
        <taxon>Nitrobacteraceae</taxon>
        <taxon>Bradyrhizobium</taxon>
    </lineage>
</organism>
<keyword evidence="8 15" id="KW-0812">Transmembrane</keyword>
<dbReference type="GO" id="GO:0005886">
    <property type="term" value="C:plasma membrane"/>
    <property type="evidence" value="ECO:0007669"/>
    <property type="project" value="UniProtKB-SubCell"/>
</dbReference>
<evidence type="ECO:0000256" key="9">
    <source>
        <dbReference type="ARBA" id="ARBA00022723"/>
    </source>
</evidence>
<keyword evidence="10" id="KW-0476">Mercury</keyword>
<evidence type="ECO:0000256" key="3">
    <source>
        <dbReference type="ARBA" id="ARBA00017053"/>
    </source>
</evidence>
<protein>
    <recommendedName>
        <fullName evidence="3">Mercuric transport protein MerT</fullName>
    </recommendedName>
    <alternativeName>
        <fullName evidence="13">Mercury ion transport protein</fullName>
    </alternativeName>
</protein>
<comment type="caution">
    <text evidence="16">The sequence shown here is derived from an EMBL/GenBank/DDBJ whole genome shotgun (WGS) entry which is preliminary data.</text>
</comment>
<evidence type="ECO:0000256" key="2">
    <source>
        <dbReference type="ARBA" id="ARBA00008224"/>
    </source>
</evidence>
<evidence type="ECO:0000256" key="14">
    <source>
        <dbReference type="ARBA" id="ARBA00045720"/>
    </source>
</evidence>
<gene>
    <name evidence="16" type="ORF">FXV83_02370</name>
</gene>
<evidence type="ECO:0000256" key="5">
    <source>
        <dbReference type="ARBA" id="ARBA00022466"/>
    </source>
</evidence>
<reference evidence="16 17" key="1">
    <citation type="submission" date="2019-08" db="EMBL/GenBank/DDBJ databases">
        <title>Bradyrhizobium hipponensis sp. nov., a rhizobium isolated from a Lupinus angustifolius root nodule in Tunisia.</title>
        <authorList>
            <person name="Off K."/>
            <person name="Rejili M."/>
            <person name="Mars M."/>
            <person name="Brachmann A."/>
            <person name="Marin M."/>
        </authorList>
    </citation>
    <scope>NUCLEOTIDE SEQUENCE [LARGE SCALE GENOMIC DNA]</scope>
    <source>
        <strain evidence="17">aSej3</strain>
    </source>
</reference>
<keyword evidence="5" id="KW-0475">Mercuric resistance</keyword>
<dbReference type="EMBL" id="VSTH01000013">
    <property type="protein sequence ID" value="TYO68122.1"/>
    <property type="molecule type" value="Genomic_DNA"/>
</dbReference>
<keyword evidence="9" id="KW-0479">Metal-binding</keyword>
<evidence type="ECO:0000256" key="8">
    <source>
        <dbReference type="ARBA" id="ARBA00022692"/>
    </source>
</evidence>
<proteinExistence type="inferred from homology"/>
<dbReference type="AlphaFoldDB" id="A0A5S4YVZ8"/>
<evidence type="ECO:0000256" key="10">
    <source>
        <dbReference type="ARBA" id="ARBA00022914"/>
    </source>
</evidence>
<keyword evidence="11 15" id="KW-1133">Transmembrane helix</keyword>
<comment type="subcellular location">
    <subcellularLocation>
        <location evidence="1">Cell inner membrane</location>
        <topology evidence="1">Multi-pass membrane protein</topology>
    </subcellularLocation>
</comment>
<comment type="similarity">
    <text evidence="2">Belongs to the MerT family.</text>
</comment>
<feature type="transmembrane region" description="Helical" evidence="15">
    <location>
        <begin position="64"/>
        <end position="81"/>
    </location>
</feature>
<accession>A0A5S4YVZ8</accession>
<evidence type="ECO:0000256" key="4">
    <source>
        <dbReference type="ARBA" id="ARBA00022448"/>
    </source>
</evidence>
<sequence length="130" mass="13650">MTIKEQIDALEARLWRGQELMAAGGILGALAASSCCILPLLFFLLGVSGAWIGNFTQLAPYQPYFVAVTLLCLGCGYLSVYRSGTRACADGGVCTRPVPNLIVRASLILSTILVAAALGLDSIAPLFLNS</sequence>